<dbReference type="RefSeq" id="WP_409548201.1">
    <property type="nucleotide sequence ID" value="NZ_JBKBDE010000001.1"/>
</dbReference>
<dbReference type="EMBL" id="JBKBDE010000001">
    <property type="protein sequence ID" value="MFN6549161.1"/>
    <property type="molecule type" value="Genomic_DNA"/>
</dbReference>
<gene>
    <name evidence="2" type="ORF">ACK4CP_02080</name>
</gene>
<organism evidence="2 3">
    <name type="scientific">Mycolicibacterium septicum</name>
    <dbReference type="NCBI Taxonomy" id="98668"/>
    <lineage>
        <taxon>Bacteria</taxon>
        <taxon>Bacillati</taxon>
        <taxon>Actinomycetota</taxon>
        <taxon>Actinomycetes</taxon>
        <taxon>Mycobacteriales</taxon>
        <taxon>Mycobacteriaceae</taxon>
        <taxon>Mycolicibacterium</taxon>
    </lineage>
</organism>
<sequence length="148" mass="14834">MSAGLAVPLGVSVLTAVVCASPASAAGYAHFDDTQVTVFPGCSGTTSAEAMVAPLQQGNRVGNGVAVAVHFSSDNRTPACALDVETTWRNRDTGASGRQSITVASTADPASGGHYGSAGYSRGTLWTGPGRVVVTVSTHPGSAREITV</sequence>
<evidence type="ECO:0000313" key="2">
    <source>
        <dbReference type="EMBL" id="MFN6549161.1"/>
    </source>
</evidence>
<accession>A0ABW9LRE9</accession>
<name>A0ABW9LRE9_9MYCO</name>
<evidence type="ECO:0008006" key="4">
    <source>
        <dbReference type="Google" id="ProtNLM"/>
    </source>
</evidence>
<feature type="chain" id="PRO_5046324583" description="Secreted protein" evidence="1">
    <location>
        <begin position="26"/>
        <end position="148"/>
    </location>
</feature>
<protein>
    <recommendedName>
        <fullName evidence="4">Secreted protein</fullName>
    </recommendedName>
</protein>
<evidence type="ECO:0000256" key="1">
    <source>
        <dbReference type="SAM" id="SignalP"/>
    </source>
</evidence>
<feature type="signal peptide" evidence="1">
    <location>
        <begin position="1"/>
        <end position="25"/>
    </location>
</feature>
<reference evidence="2 3" key="1">
    <citation type="submission" date="2024-12" db="EMBL/GenBank/DDBJ databases">
        <title>The coexistence of Mycolicibacterium septicum and Mycolicibacterium nivoides in clinical samples.</title>
        <authorList>
            <person name="Wang C."/>
            <person name="Feng Y."/>
            <person name="Zong Z."/>
        </authorList>
    </citation>
    <scope>NUCLEOTIDE SEQUENCE [LARGE SCALE GENOMIC DNA]</scope>
    <source>
        <strain evidence="2 3">120310</strain>
    </source>
</reference>
<evidence type="ECO:0000313" key="3">
    <source>
        <dbReference type="Proteomes" id="UP001635817"/>
    </source>
</evidence>
<comment type="caution">
    <text evidence="2">The sequence shown here is derived from an EMBL/GenBank/DDBJ whole genome shotgun (WGS) entry which is preliminary data.</text>
</comment>
<keyword evidence="1" id="KW-0732">Signal</keyword>
<keyword evidence="3" id="KW-1185">Reference proteome</keyword>
<proteinExistence type="predicted"/>
<dbReference type="Proteomes" id="UP001635817">
    <property type="component" value="Unassembled WGS sequence"/>
</dbReference>